<evidence type="ECO:0000256" key="5">
    <source>
        <dbReference type="ARBA" id="ARBA00023136"/>
    </source>
</evidence>
<organism evidence="7 8">
    <name type="scientific">Thermohalobaculum xanthum</name>
    <dbReference type="NCBI Taxonomy" id="2753746"/>
    <lineage>
        <taxon>Bacteria</taxon>
        <taxon>Pseudomonadati</taxon>
        <taxon>Pseudomonadota</taxon>
        <taxon>Alphaproteobacteria</taxon>
        <taxon>Rhodobacterales</taxon>
        <taxon>Paracoccaceae</taxon>
        <taxon>Thermohalobaculum</taxon>
    </lineage>
</organism>
<dbReference type="InterPro" id="IPR020948">
    <property type="entry name" value="P_starv_induced_PsiE-like"/>
</dbReference>
<dbReference type="AlphaFoldDB" id="A0A8J7M9X7"/>
<evidence type="ECO:0000313" key="8">
    <source>
        <dbReference type="Proteomes" id="UP000655420"/>
    </source>
</evidence>
<gene>
    <name evidence="7" type="ORF">H0I76_13200</name>
</gene>
<evidence type="ECO:0000256" key="3">
    <source>
        <dbReference type="ARBA" id="ARBA00022692"/>
    </source>
</evidence>
<dbReference type="RefSeq" id="WP_200610536.1">
    <property type="nucleotide sequence ID" value="NZ_JAEHHL010000007.1"/>
</dbReference>
<evidence type="ECO:0000256" key="1">
    <source>
        <dbReference type="ARBA" id="ARBA00004651"/>
    </source>
</evidence>
<evidence type="ECO:0000313" key="7">
    <source>
        <dbReference type="EMBL" id="MBK0400149.1"/>
    </source>
</evidence>
<comment type="subcellular location">
    <subcellularLocation>
        <location evidence="1">Cell membrane</location>
        <topology evidence="1">Multi-pass membrane protein</topology>
    </subcellularLocation>
</comment>
<sequence length="81" mass="8987">MHQLVIGKHGYLQVNTIVAIRILAVVRKHILLEIENTSGLFLLALGSGVLSLGIVFALFQWIEWKDDTPNLPSPGTPMQPR</sequence>
<keyword evidence="2" id="KW-1003">Cell membrane</keyword>
<keyword evidence="8" id="KW-1185">Reference proteome</keyword>
<feature type="transmembrane region" description="Helical" evidence="6">
    <location>
        <begin position="6"/>
        <end position="26"/>
    </location>
</feature>
<feature type="transmembrane region" description="Helical" evidence="6">
    <location>
        <begin position="38"/>
        <end position="62"/>
    </location>
</feature>
<evidence type="ECO:0000256" key="6">
    <source>
        <dbReference type="SAM" id="Phobius"/>
    </source>
</evidence>
<accession>A0A8J7M9X7</accession>
<keyword evidence="5 6" id="KW-0472">Membrane</keyword>
<evidence type="ECO:0000256" key="2">
    <source>
        <dbReference type="ARBA" id="ARBA00022475"/>
    </source>
</evidence>
<dbReference type="EMBL" id="JAEHHL010000007">
    <property type="protein sequence ID" value="MBK0400149.1"/>
    <property type="molecule type" value="Genomic_DNA"/>
</dbReference>
<keyword evidence="4 6" id="KW-1133">Transmembrane helix</keyword>
<proteinExistence type="predicted"/>
<reference evidence="7" key="1">
    <citation type="submission" date="2020-12" db="EMBL/GenBank/DDBJ databases">
        <title>Bacterial taxonomy.</title>
        <authorList>
            <person name="Pan X."/>
        </authorList>
    </citation>
    <scope>NUCLEOTIDE SEQUENCE</scope>
    <source>
        <strain evidence="7">M0105</strain>
    </source>
</reference>
<name>A0A8J7M9X7_9RHOB</name>
<dbReference type="Pfam" id="PF06146">
    <property type="entry name" value="PsiE"/>
    <property type="match status" value="1"/>
</dbReference>
<protein>
    <submittedName>
        <fullName evidence="7">Phosphate-starvation-inducible PsiE family protein</fullName>
    </submittedName>
</protein>
<dbReference type="GO" id="GO:0005886">
    <property type="term" value="C:plasma membrane"/>
    <property type="evidence" value="ECO:0007669"/>
    <property type="project" value="UniProtKB-SubCell"/>
</dbReference>
<evidence type="ECO:0000256" key="4">
    <source>
        <dbReference type="ARBA" id="ARBA00022989"/>
    </source>
</evidence>
<dbReference type="Proteomes" id="UP000655420">
    <property type="component" value="Unassembled WGS sequence"/>
</dbReference>
<keyword evidence="3 6" id="KW-0812">Transmembrane</keyword>
<comment type="caution">
    <text evidence="7">The sequence shown here is derived from an EMBL/GenBank/DDBJ whole genome shotgun (WGS) entry which is preliminary data.</text>
</comment>